<dbReference type="EMBL" id="CAJOBJ010068146">
    <property type="protein sequence ID" value="CAF4448302.1"/>
    <property type="molecule type" value="Genomic_DNA"/>
</dbReference>
<reference evidence="2" key="1">
    <citation type="submission" date="2021-02" db="EMBL/GenBank/DDBJ databases">
        <authorList>
            <person name="Nowell W R."/>
        </authorList>
    </citation>
    <scope>NUCLEOTIDE SEQUENCE</scope>
</reference>
<name>A0A8S2WL24_9BILA</name>
<gene>
    <name evidence="2" type="ORF">GIL414_LOCUS32299</name>
</gene>
<proteinExistence type="predicted"/>
<feature type="region of interest" description="Disordered" evidence="1">
    <location>
        <begin position="1"/>
        <end position="25"/>
    </location>
</feature>
<accession>A0A8S2WL24</accession>
<dbReference type="Proteomes" id="UP000681720">
    <property type="component" value="Unassembled WGS sequence"/>
</dbReference>
<evidence type="ECO:0000313" key="2">
    <source>
        <dbReference type="EMBL" id="CAF4448302.1"/>
    </source>
</evidence>
<feature type="compositionally biased region" description="Basic and acidic residues" evidence="1">
    <location>
        <begin position="1"/>
        <end position="17"/>
    </location>
</feature>
<feature type="non-terminal residue" evidence="2">
    <location>
        <position position="25"/>
    </location>
</feature>
<organism evidence="2 3">
    <name type="scientific">Rotaria magnacalcarata</name>
    <dbReference type="NCBI Taxonomy" id="392030"/>
    <lineage>
        <taxon>Eukaryota</taxon>
        <taxon>Metazoa</taxon>
        <taxon>Spiralia</taxon>
        <taxon>Gnathifera</taxon>
        <taxon>Rotifera</taxon>
        <taxon>Eurotatoria</taxon>
        <taxon>Bdelloidea</taxon>
        <taxon>Philodinida</taxon>
        <taxon>Philodinidae</taxon>
        <taxon>Rotaria</taxon>
    </lineage>
</organism>
<protein>
    <submittedName>
        <fullName evidence="2">Uncharacterized protein</fullName>
    </submittedName>
</protein>
<comment type="caution">
    <text evidence="2">The sequence shown here is derived from an EMBL/GenBank/DDBJ whole genome shotgun (WGS) entry which is preliminary data.</text>
</comment>
<evidence type="ECO:0000313" key="3">
    <source>
        <dbReference type="Proteomes" id="UP000681720"/>
    </source>
</evidence>
<sequence length="25" mass="2807">MALNRISKELRDLRREPPANVSSGP</sequence>
<dbReference type="AlphaFoldDB" id="A0A8S2WL24"/>
<evidence type="ECO:0000256" key="1">
    <source>
        <dbReference type="SAM" id="MobiDB-lite"/>
    </source>
</evidence>